<accession>A0A318MXJ6</accession>
<gene>
    <name evidence="1" type="ORF">DKK76_05660</name>
</gene>
<organism evidence="1 2">
    <name type="scientific">Frischella perrara</name>
    <dbReference type="NCBI Taxonomy" id="1267021"/>
    <lineage>
        <taxon>Bacteria</taxon>
        <taxon>Pseudomonadati</taxon>
        <taxon>Pseudomonadota</taxon>
        <taxon>Gammaproteobacteria</taxon>
        <taxon>Orbales</taxon>
        <taxon>Orbaceae</taxon>
        <taxon>Frischella</taxon>
    </lineage>
</organism>
<reference evidence="1 2" key="1">
    <citation type="submission" date="2018-05" db="EMBL/GenBank/DDBJ databases">
        <title>Reference genomes for bee gut microbiota database.</title>
        <authorList>
            <person name="Ellegaard K.M."/>
        </authorList>
    </citation>
    <scope>NUCLEOTIDE SEQUENCE [LARGE SCALE GENOMIC DNA]</scope>
    <source>
        <strain evidence="1 2">ESL0167</strain>
    </source>
</reference>
<dbReference type="Proteomes" id="UP000247838">
    <property type="component" value="Unassembled WGS sequence"/>
</dbReference>
<dbReference type="Pfam" id="PF13561">
    <property type="entry name" value="adh_short_C2"/>
    <property type="match status" value="1"/>
</dbReference>
<dbReference type="EMBL" id="QGLM01000013">
    <property type="protein sequence ID" value="PXY95267.1"/>
    <property type="molecule type" value="Genomic_DNA"/>
</dbReference>
<dbReference type="AlphaFoldDB" id="A0A318MXJ6"/>
<evidence type="ECO:0000313" key="2">
    <source>
        <dbReference type="Proteomes" id="UP000247838"/>
    </source>
</evidence>
<protein>
    <recommendedName>
        <fullName evidence="3">Dehydrogenase</fullName>
    </recommendedName>
</protein>
<dbReference type="InterPro" id="IPR002347">
    <property type="entry name" value="SDR_fam"/>
</dbReference>
<dbReference type="SUPFAM" id="SSF51735">
    <property type="entry name" value="NAD(P)-binding Rossmann-fold domains"/>
    <property type="match status" value="1"/>
</dbReference>
<evidence type="ECO:0008006" key="3">
    <source>
        <dbReference type="Google" id="ProtNLM"/>
    </source>
</evidence>
<dbReference type="InterPro" id="IPR036291">
    <property type="entry name" value="NAD(P)-bd_dom_sf"/>
</dbReference>
<sequence>MCGGQPSEVIPEFGKQAPLLRAGQPVELASLYVFLASEESSYITADTFGVTGGMHIN</sequence>
<dbReference type="Gene3D" id="3.40.50.720">
    <property type="entry name" value="NAD(P)-binding Rossmann-like Domain"/>
    <property type="match status" value="1"/>
</dbReference>
<evidence type="ECO:0000313" key="1">
    <source>
        <dbReference type="EMBL" id="PXY95267.1"/>
    </source>
</evidence>
<comment type="caution">
    <text evidence="1">The sequence shown here is derived from an EMBL/GenBank/DDBJ whole genome shotgun (WGS) entry which is preliminary data.</text>
</comment>
<name>A0A318MXJ6_FRIPE</name>
<proteinExistence type="predicted"/>